<feature type="coiled-coil region" evidence="5">
    <location>
        <begin position="331"/>
        <end position="411"/>
    </location>
</feature>
<dbReference type="PANTHER" id="PTHR24007:SF7">
    <property type="entry name" value="BRCA1-ASSOCIATED PROTEIN"/>
    <property type="match status" value="1"/>
</dbReference>
<dbReference type="Gene3D" id="3.30.40.10">
    <property type="entry name" value="Zinc/RING finger domain, C3HC4 (zinc finger)"/>
    <property type="match status" value="2"/>
</dbReference>
<accession>A0A4P9XWK9</accession>
<sequence length="450" mass="50616">DDGTLVAVLAVPSHLTPADFLAFLGAAVEDLTHVRLLRDVSPHRYIALLKFANASYAEQFVSEFNGKPFSLLEPEVCSAVRVRSVQLVAGAEVEDQERSDAVLSLDAIVSHQESAVLDSLGEELPTCPVCLERMDARVTGLVTVVCQHTFHCRCLGKWGGGRCPVCRYSLTDAPTVGGEQTGHLPGNQCAVCSATENLWICLICGHIGCGRYVEAHAWQHYEQTGHLYSLELETQRVWDYAGDGYVHRLIQNKADGKLVELPDDTLSENAVFQQSVPPAKLDAIATEYTNLLTTQLDSQRYHYEQELALAHQKLTDAQRDLDMTRPQLTVAQQMRDRLREAEDEVVHIRKEKAAVEKRASKLEKRVSTLEEALKEEHALGTMIRSNYEKLRESEKERKQELLELREQVRDLMFFVESRDKIDNGELSEEVREGTIQPVPENTNRGQRSRQ</sequence>
<dbReference type="STRING" id="78915.A0A4P9XWK9"/>
<feature type="region of interest" description="Disordered" evidence="6">
    <location>
        <begin position="425"/>
        <end position="450"/>
    </location>
</feature>
<dbReference type="PROSITE" id="PS50271">
    <property type="entry name" value="ZF_UBP"/>
    <property type="match status" value="1"/>
</dbReference>
<feature type="domain" description="UBP-type" evidence="8">
    <location>
        <begin position="164"/>
        <end position="265"/>
    </location>
</feature>
<evidence type="ECO:0000256" key="6">
    <source>
        <dbReference type="SAM" id="MobiDB-lite"/>
    </source>
</evidence>
<feature type="compositionally biased region" description="Polar residues" evidence="6">
    <location>
        <begin position="439"/>
        <end position="450"/>
    </location>
</feature>
<feature type="domain" description="RING-type" evidence="7">
    <location>
        <begin position="127"/>
        <end position="167"/>
    </location>
</feature>
<protein>
    <recommendedName>
        <fullName evidence="11">BRCA1-associated protein 2-domain-containing protein</fullName>
    </recommendedName>
</protein>
<dbReference type="Proteomes" id="UP000271241">
    <property type="component" value="Unassembled WGS sequence"/>
</dbReference>
<dbReference type="SUPFAM" id="SSF57850">
    <property type="entry name" value="RING/U-box"/>
    <property type="match status" value="2"/>
</dbReference>
<dbReference type="InterPro" id="IPR013083">
    <property type="entry name" value="Znf_RING/FYVE/PHD"/>
</dbReference>
<dbReference type="GO" id="GO:0008270">
    <property type="term" value="F:zinc ion binding"/>
    <property type="evidence" value="ECO:0007669"/>
    <property type="project" value="UniProtKB-KW"/>
</dbReference>
<dbReference type="Pfam" id="PF07576">
    <property type="entry name" value="BRAP2"/>
    <property type="match status" value="1"/>
</dbReference>
<proteinExistence type="predicted"/>
<evidence type="ECO:0000313" key="10">
    <source>
        <dbReference type="Proteomes" id="UP000271241"/>
    </source>
</evidence>
<reference evidence="10" key="1">
    <citation type="journal article" date="2018" name="Nat. Microbiol.">
        <title>Leveraging single-cell genomics to expand the fungal tree of life.</title>
        <authorList>
            <person name="Ahrendt S.R."/>
            <person name="Quandt C.A."/>
            <person name="Ciobanu D."/>
            <person name="Clum A."/>
            <person name="Salamov A."/>
            <person name="Andreopoulos B."/>
            <person name="Cheng J.F."/>
            <person name="Woyke T."/>
            <person name="Pelin A."/>
            <person name="Henrissat B."/>
            <person name="Reynolds N.K."/>
            <person name="Benny G.L."/>
            <person name="Smith M.E."/>
            <person name="James T.Y."/>
            <person name="Grigoriev I.V."/>
        </authorList>
    </citation>
    <scope>NUCLEOTIDE SEQUENCE [LARGE SCALE GENOMIC DNA]</scope>
    <source>
        <strain evidence="10">RSA 1356</strain>
    </source>
</reference>
<evidence type="ECO:0000256" key="1">
    <source>
        <dbReference type="ARBA" id="ARBA00022723"/>
    </source>
</evidence>
<evidence type="ECO:0000256" key="4">
    <source>
        <dbReference type="PROSITE-ProRule" id="PRU00502"/>
    </source>
</evidence>
<dbReference type="InterPro" id="IPR047243">
    <property type="entry name" value="RING-H2_BRAP2"/>
</dbReference>
<dbReference type="SMART" id="SM00290">
    <property type="entry name" value="ZnF_UBP"/>
    <property type="match status" value="1"/>
</dbReference>
<dbReference type="SMART" id="SM00184">
    <property type="entry name" value="RING"/>
    <property type="match status" value="1"/>
</dbReference>
<dbReference type="InterPro" id="IPR001841">
    <property type="entry name" value="Znf_RING"/>
</dbReference>
<organism evidence="9 10">
    <name type="scientific">Thamnocephalis sphaerospora</name>
    <dbReference type="NCBI Taxonomy" id="78915"/>
    <lineage>
        <taxon>Eukaryota</taxon>
        <taxon>Fungi</taxon>
        <taxon>Fungi incertae sedis</taxon>
        <taxon>Zoopagomycota</taxon>
        <taxon>Zoopagomycotina</taxon>
        <taxon>Zoopagomycetes</taxon>
        <taxon>Zoopagales</taxon>
        <taxon>Sigmoideomycetaceae</taxon>
        <taxon>Thamnocephalis</taxon>
    </lineage>
</organism>
<gene>
    <name evidence="9" type="ORF">THASP1DRAFT_9531</name>
</gene>
<feature type="non-terminal residue" evidence="9">
    <location>
        <position position="1"/>
    </location>
</feature>
<evidence type="ECO:0000313" key="9">
    <source>
        <dbReference type="EMBL" id="RKP10708.1"/>
    </source>
</evidence>
<keyword evidence="2 4" id="KW-0863">Zinc-finger</keyword>
<dbReference type="Pfam" id="PF02148">
    <property type="entry name" value="zf-UBP"/>
    <property type="match status" value="1"/>
</dbReference>
<name>A0A4P9XWK9_9FUNG</name>
<keyword evidence="3" id="KW-0862">Zinc</keyword>
<dbReference type="PANTHER" id="PTHR24007">
    <property type="entry name" value="BRCA1-ASSOCIATED PROTEIN"/>
    <property type="match status" value="1"/>
</dbReference>
<keyword evidence="1" id="KW-0479">Metal-binding</keyword>
<evidence type="ECO:0000259" key="7">
    <source>
        <dbReference type="PROSITE" id="PS50089"/>
    </source>
</evidence>
<dbReference type="InterPro" id="IPR011422">
    <property type="entry name" value="BRAP2/ETP1_RRM"/>
</dbReference>
<dbReference type="GO" id="GO:0007265">
    <property type="term" value="P:Ras protein signal transduction"/>
    <property type="evidence" value="ECO:0007669"/>
    <property type="project" value="TreeGrafter"/>
</dbReference>
<dbReference type="CDD" id="cd16457">
    <property type="entry name" value="RING-H2_BRAP2"/>
    <property type="match status" value="1"/>
</dbReference>
<evidence type="ECO:0008006" key="11">
    <source>
        <dbReference type="Google" id="ProtNLM"/>
    </source>
</evidence>
<feature type="non-terminal residue" evidence="9">
    <location>
        <position position="450"/>
    </location>
</feature>
<keyword evidence="5" id="KW-0175">Coiled coil</keyword>
<keyword evidence="10" id="KW-1185">Reference proteome</keyword>
<dbReference type="GO" id="GO:0005737">
    <property type="term" value="C:cytoplasm"/>
    <property type="evidence" value="ECO:0007669"/>
    <property type="project" value="TreeGrafter"/>
</dbReference>
<evidence type="ECO:0000256" key="2">
    <source>
        <dbReference type="ARBA" id="ARBA00022771"/>
    </source>
</evidence>
<dbReference type="EMBL" id="KZ992440">
    <property type="protein sequence ID" value="RKP10708.1"/>
    <property type="molecule type" value="Genomic_DNA"/>
</dbReference>
<evidence type="ECO:0000259" key="8">
    <source>
        <dbReference type="PROSITE" id="PS50271"/>
    </source>
</evidence>
<dbReference type="InterPro" id="IPR001607">
    <property type="entry name" value="Znf_UBP"/>
</dbReference>
<dbReference type="OrthoDB" id="273556at2759"/>
<dbReference type="Pfam" id="PF13639">
    <property type="entry name" value="zf-RING_2"/>
    <property type="match status" value="1"/>
</dbReference>
<dbReference type="GO" id="GO:0061630">
    <property type="term" value="F:ubiquitin protein ligase activity"/>
    <property type="evidence" value="ECO:0007669"/>
    <property type="project" value="TreeGrafter"/>
</dbReference>
<dbReference type="PROSITE" id="PS50089">
    <property type="entry name" value="ZF_RING_2"/>
    <property type="match status" value="1"/>
</dbReference>
<dbReference type="GO" id="GO:0016567">
    <property type="term" value="P:protein ubiquitination"/>
    <property type="evidence" value="ECO:0007669"/>
    <property type="project" value="TreeGrafter"/>
</dbReference>
<evidence type="ECO:0000256" key="3">
    <source>
        <dbReference type="ARBA" id="ARBA00022833"/>
    </source>
</evidence>
<dbReference type="AlphaFoldDB" id="A0A4P9XWK9"/>
<evidence type="ECO:0000256" key="5">
    <source>
        <dbReference type="SAM" id="Coils"/>
    </source>
</evidence>